<reference evidence="4" key="1">
    <citation type="submission" date="2021-01" db="EMBL/GenBank/DDBJ databases">
        <title>Caligus Genome Assembly.</title>
        <authorList>
            <person name="Gallardo-Escarate C."/>
        </authorList>
    </citation>
    <scope>NUCLEOTIDE SEQUENCE [LARGE SCALE GENOMIC DNA]</scope>
</reference>
<sequence>MCGMLTPYSSSSSSSSGTPAIKLSPSHAAAVAAESSLYGTHHQGPVSYGSNHLISLGASSASGELFPGTGRWAITPTHITPRIPVLWHDLSPFPLHASPLGPDQAGDDLPLGDQHDSLLLKKPCNKVFNSLHDIVTHITVEHVGDPRSQTMPATGKTAPGK</sequence>
<evidence type="ECO:0000313" key="3">
    <source>
        <dbReference type="EMBL" id="QQP53399.1"/>
    </source>
</evidence>
<dbReference type="OrthoDB" id="3214149at2759"/>
<dbReference type="InterPro" id="IPR041643">
    <property type="entry name" value="Znf_ZIC"/>
</dbReference>
<name>A0A7T8KCL8_CALRO</name>
<gene>
    <name evidence="3" type="ORF">FKW44_005870</name>
</gene>
<organism evidence="3 4">
    <name type="scientific">Caligus rogercresseyi</name>
    <name type="common">Sea louse</name>
    <dbReference type="NCBI Taxonomy" id="217165"/>
    <lineage>
        <taxon>Eukaryota</taxon>
        <taxon>Metazoa</taxon>
        <taxon>Ecdysozoa</taxon>
        <taxon>Arthropoda</taxon>
        <taxon>Crustacea</taxon>
        <taxon>Multicrustacea</taxon>
        <taxon>Hexanauplia</taxon>
        <taxon>Copepoda</taxon>
        <taxon>Siphonostomatoida</taxon>
        <taxon>Caligidae</taxon>
        <taxon>Caligus</taxon>
    </lineage>
</organism>
<feature type="region of interest" description="Disordered" evidence="1">
    <location>
        <begin position="1"/>
        <end position="21"/>
    </location>
</feature>
<feature type="domain" description="ZIC protein zinc finger" evidence="2">
    <location>
        <begin position="121"/>
        <end position="146"/>
    </location>
</feature>
<evidence type="ECO:0000313" key="4">
    <source>
        <dbReference type="Proteomes" id="UP000595437"/>
    </source>
</evidence>
<dbReference type="Proteomes" id="UP000595437">
    <property type="component" value="Chromosome 4"/>
</dbReference>
<evidence type="ECO:0000256" key="1">
    <source>
        <dbReference type="SAM" id="MobiDB-lite"/>
    </source>
</evidence>
<dbReference type="AlphaFoldDB" id="A0A7T8KCL8"/>
<proteinExistence type="predicted"/>
<evidence type="ECO:0000259" key="2">
    <source>
        <dbReference type="Pfam" id="PF18366"/>
    </source>
</evidence>
<dbReference type="EMBL" id="CP045893">
    <property type="protein sequence ID" value="QQP53399.1"/>
    <property type="molecule type" value="Genomic_DNA"/>
</dbReference>
<protein>
    <submittedName>
        <fullName evidence="3">Zinc finger protein ZIC 1</fullName>
    </submittedName>
</protein>
<feature type="non-terminal residue" evidence="3">
    <location>
        <position position="161"/>
    </location>
</feature>
<accession>A0A7T8KCL8</accession>
<keyword evidence="4" id="KW-1185">Reference proteome</keyword>
<dbReference type="Pfam" id="PF18366">
    <property type="entry name" value="zf_ZIC"/>
    <property type="match status" value="1"/>
</dbReference>